<evidence type="ECO:0000313" key="4">
    <source>
        <dbReference type="Proteomes" id="UP001314681"/>
    </source>
</evidence>
<comment type="caution">
    <text evidence="3">The sequence shown here is derived from an EMBL/GenBank/DDBJ whole genome shotgun (WGS) entry which is preliminary data.</text>
</comment>
<dbReference type="EMBL" id="JAHQCX010000002">
    <property type="protein sequence ID" value="MBU9725276.1"/>
    <property type="molecule type" value="Genomic_DNA"/>
</dbReference>
<name>A0ABS6K483_9FIRM</name>
<feature type="domain" description="NodB homology" evidence="2">
    <location>
        <begin position="63"/>
        <end position="242"/>
    </location>
</feature>
<keyword evidence="4" id="KW-1185">Reference proteome</keyword>
<dbReference type="Pfam" id="PF01522">
    <property type="entry name" value="Polysacc_deac_1"/>
    <property type="match status" value="1"/>
</dbReference>
<evidence type="ECO:0000259" key="2">
    <source>
        <dbReference type="PROSITE" id="PS51677"/>
    </source>
</evidence>
<accession>A0ABS6K483</accession>
<sequence length="266" mass="30250">MWRIPKTEHKNLKIPTVAKSGFFWFVLLLLIVCSVLYLPTVTSVSSSVDGRELPIYCVETPKKQVALSFDAAWGNEDTQTLLDILAKYNVHATFFMTGGWADSYPEDVKRILAAGHDLGNHSQNHKNMSQLSDEDCKQELMSVHNKVKELTGYEMFLFRPPYGDYDNHVITNARDCGYYPIQWDVDSLDWKDYGADSIVQMVTQNEHLGNGSIILMHNGAKYTKDALETVITTLQGAGYELVPVSQLIYRDHYHMDHEGRQIPDSK</sequence>
<dbReference type="RefSeq" id="WP_158349899.1">
    <property type="nucleotide sequence ID" value="NZ_JAHQCX010000002.1"/>
</dbReference>
<dbReference type="PROSITE" id="PS51677">
    <property type="entry name" value="NODB"/>
    <property type="match status" value="1"/>
</dbReference>
<dbReference type="InterPro" id="IPR050248">
    <property type="entry name" value="Polysacc_deacetylase_ArnD"/>
</dbReference>
<organism evidence="3 4">
    <name type="scientific">Diplocloster modestus</name>
    <dbReference type="NCBI Taxonomy" id="2850322"/>
    <lineage>
        <taxon>Bacteria</taxon>
        <taxon>Bacillati</taxon>
        <taxon>Bacillota</taxon>
        <taxon>Clostridia</taxon>
        <taxon>Lachnospirales</taxon>
        <taxon>Lachnospiraceae</taxon>
        <taxon>Diplocloster</taxon>
    </lineage>
</organism>
<dbReference type="SUPFAM" id="SSF88713">
    <property type="entry name" value="Glycoside hydrolase/deacetylase"/>
    <property type="match status" value="1"/>
</dbReference>
<reference evidence="3 4" key="1">
    <citation type="submission" date="2021-06" db="EMBL/GenBank/DDBJ databases">
        <title>Description of novel taxa of the family Lachnospiraceae.</title>
        <authorList>
            <person name="Chaplin A.V."/>
            <person name="Sokolova S.R."/>
            <person name="Pikina A.P."/>
            <person name="Korzhanova M."/>
            <person name="Belova V."/>
            <person name="Korostin D."/>
            <person name="Efimov B.A."/>
        </authorList>
    </citation>
    <scope>NUCLEOTIDE SEQUENCE [LARGE SCALE GENOMIC DNA]</scope>
    <source>
        <strain evidence="3 4">ASD4241</strain>
    </source>
</reference>
<proteinExistence type="predicted"/>
<dbReference type="CDD" id="cd10917">
    <property type="entry name" value="CE4_NodB_like_6s_7s"/>
    <property type="match status" value="1"/>
</dbReference>
<evidence type="ECO:0000256" key="1">
    <source>
        <dbReference type="SAM" id="Phobius"/>
    </source>
</evidence>
<dbReference type="InterPro" id="IPR002509">
    <property type="entry name" value="NODB_dom"/>
</dbReference>
<dbReference type="PANTHER" id="PTHR10587">
    <property type="entry name" value="GLYCOSYL TRANSFERASE-RELATED"/>
    <property type="match status" value="1"/>
</dbReference>
<keyword evidence="1" id="KW-1133">Transmembrane helix</keyword>
<dbReference type="PANTHER" id="PTHR10587:SF128">
    <property type="entry name" value="POLYSACCHARIDE DEACETYLASE PDAB-RELATED"/>
    <property type="match status" value="1"/>
</dbReference>
<gene>
    <name evidence="3" type="ORF">KTH90_04525</name>
</gene>
<evidence type="ECO:0000313" key="3">
    <source>
        <dbReference type="EMBL" id="MBU9725276.1"/>
    </source>
</evidence>
<dbReference type="InterPro" id="IPR011330">
    <property type="entry name" value="Glyco_hydro/deAcase_b/a-brl"/>
</dbReference>
<feature type="transmembrane region" description="Helical" evidence="1">
    <location>
        <begin position="21"/>
        <end position="38"/>
    </location>
</feature>
<keyword evidence="1" id="KW-0812">Transmembrane</keyword>
<keyword evidence="1" id="KW-0472">Membrane</keyword>
<dbReference type="Gene3D" id="3.20.20.370">
    <property type="entry name" value="Glycoside hydrolase/deacetylase"/>
    <property type="match status" value="1"/>
</dbReference>
<protein>
    <submittedName>
        <fullName evidence="3">Polysaccharide deacetylase family protein</fullName>
    </submittedName>
</protein>
<dbReference type="Proteomes" id="UP001314681">
    <property type="component" value="Unassembled WGS sequence"/>
</dbReference>